<feature type="transmembrane region" description="Helical" evidence="7">
    <location>
        <begin position="37"/>
        <end position="59"/>
    </location>
</feature>
<dbReference type="OrthoDB" id="4772718at2"/>
<dbReference type="PANTHER" id="PTHR33508">
    <property type="entry name" value="UPF0056 MEMBRANE PROTEIN YHCE"/>
    <property type="match status" value="1"/>
</dbReference>
<reference evidence="8 9" key="1">
    <citation type="submission" date="2014-08" db="EMBL/GenBank/DDBJ databases">
        <title>Complete genome sequence of Corynebacterium aquilae S-613T(T) (=DSM 44791(T)), isolated from the choana of a healthy golden eagle.</title>
        <authorList>
            <person name="Ruckert C."/>
            <person name="Albersmeier A."/>
            <person name="Winkler A."/>
            <person name="Kalinowski J."/>
        </authorList>
    </citation>
    <scope>NUCLEOTIDE SEQUENCE [LARGE SCALE GENOMIC DNA]</scope>
    <source>
        <strain evidence="8 9">S-613</strain>
    </source>
</reference>
<keyword evidence="3" id="KW-1003">Cell membrane</keyword>
<proteinExistence type="inferred from homology"/>
<keyword evidence="4 7" id="KW-0812">Transmembrane</keyword>
<feature type="transmembrane region" description="Helical" evidence="7">
    <location>
        <begin position="107"/>
        <end position="131"/>
    </location>
</feature>
<accession>A0A1L7CFC0</accession>
<dbReference type="KEGG" id="caqu:CAQU_05280"/>
<protein>
    <recommendedName>
        <fullName evidence="7">UPF0056 membrane protein</fullName>
    </recommendedName>
</protein>
<evidence type="ECO:0000313" key="9">
    <source>
        <dbReference type="Proteomes" id="UP000185478"/>
    </source>
</evidence>
<evidence type="ECO:0000256" key="6">
    <source>
        <dbReference type="ARBA" id="ARBA00023136"/>
    </source>
</evidence>
<dbReference type="GO" id="GO:0005886">
    <property type="term" value="C:plasma membrane"/>
    <property type="evidence" value="ECO:0007669"/>
    <property type="project" value="UniProtKB-SubCell"/>
</dbReference>
<gene>
    <name evidence="8" type="ORF">CAQU_05280</name>
</gene>
<evidence type="ECO:0000256" key="1">
    <source>
        <dbReference type="ARBA" id="ARBA00004651"/>
    </source>
</evidence>
<name>A0A1L7CFC0_9CORY</name>
<organism evidence="8 9">
    <name type="scientific">Corynebacterium aquilae DSM 44791</name>
    <dbReference type="NCBI Taxonomy" id="1431546"/>
    <lineage>
        <taxon>Bacteria</taxon>
        <taxon>Bacillati</taxon>
        <taxon>Actinomycetota</taxon>
        <taxon>Actinomycetes</taxon>
        <taxon>Mycobacteriales</taxon>
        <taxon>Corynebacteriaceae</taxon>
        <taxon>Corynebacterium</taxon>
    </lineage>
</organism>
<feature type="transmembrane region" description="Helical" evidence="7">
    <location>
        <begin position="175"/>
        <end position="195"/>
    </location>
</feature>
<keyword evidence="6 7" id="KW-0472">Membrane</keyword>
<dbReference type="EMBL" id="CP009245">
    <property type="protein sequence ID" value="APT84570.1"/>
    <property type="molecule type" value="Genomic_DNA"/>
</dbReference>
<dbReference type="AlphaFoldDB" id="A0A1L7CFC0"/>
<evidence type="ECO:0000256" key="4">
    <source>
        <dbReference type="ARBA" id="ARBA00022692"/>
    </source>
</evidence>
<comment type="similarity">
    <text evidence="2 7">Belongs to the UPF0056 (MarC) family.</text>
</comment>
<sequence length="205" mass="20765">MFITTLAALFPITNPIGAVAVYASMSTPLSESQRKKQAVMTAIYVCAILAVFAVAGPVLLKGLGLTIPALQLAGGLVVAHAGYKMLNTAPKLSDAEHDHASQRATAGLDIAFSPMALPMIAGPGAIGVVIALGAKHTGMESTLGIVAGIVAMAALIGVLLRFATPLVDKMGPTGLGALSRIMGFLILAIGVQLMIAGATSTWPAH</sequence>
<evidence type="ECO:0000256" key="5">
    <source>
        <dbReference type="ARBA" id="ARBA00022989"/>
    </source>
</evidence>
<dbReference type="Pfam" id="PF01914">
    <property type="entry name" value="MarC"/>
    <property type="match status" value="1"/>
</dbReference>
<dbReference type="RefSeq" id="WP_075728402.1">
    <property type="nucleotide sequence ID" value="NZ_CP009245.1"/>
</dbReference>
<evidence type="ECO:0000313" key="8">
    <source>
        <dbReference type="EMBL" id="APT84570.1"/>
    </source>
</evidence>
<keyword evidence="5 7" id="KW-1133">Transmembrane helix</keyword>
<comment type="subcellular location">
    <subcellularLocation>
        <location evidence="1 7">Cell membrane</location>
        <topology evidence="1 7">Multi-pass membrane protein</topology>
    </subcellularLocation>
</comment>
<evidence type="ECO:0000256" key="7">
    <source>
        <dbReference type="RuleBase" id="RU362048"/>
    </source>
</evidence>
<evidence type="ECO:0000256" key="3">
    <source>
        <dbReference type="ARBA" id="ARBA00022475"/>
    </source>
</evidence>
<dbReference type="NCBIfam" id="TIGR00427">
    <property type="entry name" value="NAAT family transporter"/>
    <property type="match status" value="1"/>
</dbReference>
<dbReference type="InterPro" id="IPR002771">
    <property type="entry name" value="Multi_antbiot-R_MarC"/>
</dbReference>
<dbReference type="PANTHER" id="PTHR33508:SF1">
    <property type="entry name" value="UPF0056 MEMBRANE PROTEIN YHCE"/>
    <property type="match status" value="1"/>
</dbReference>
<keyword evidence="9" id="KW-1185">Reference proteome</keyword>
<feature type="transmembrane region" description="Helical" evidence="7">
    <location>
        <begin position="6"/>
        <end position="25"/>
    </location>
</feature>
<feature type="transmembrane region" description="Helical" evidence="7">
    <location>
        <begin position="143"/>
        <end position="163"/>
    </location>
</feature>
<feature type="transmembrane region" description="Helical" evidence="7">
    <location>
        <begin position="65"/>
        <end position="86"/>
    </location>
</feature>
<evidence type="ECO:0000256" key="2">
    <source>
        <dbReference type="ARBA" id="ARBA00009784"/>
    </source>
</evidence>
<dbReference type="Proteomes" id="UP000185478">
    <property type="component" value="Chromosome"/>
</dbReference>